<proteinExistence type="predicted"/>
<evidence type="ECO:0000313" key="1">
    <source>
        <dbReference type="EMBL" id="QHT92699.1"/>
    </source>
</evidence>
<reference evidence="1" key="1">
    <citation type="journal article" date="2020" name="Nature">
        <title>Giant virus diversity and host interactions through global metagenomics.</title>
        <authorList>
            <person name="Schulz F."/>
            <person name="Roux S."/>
            <person name="Paez-Espino D."/>
            <person name="Jungbluth S."/>
            <person name="Walsh D.A."/>
            <person name="Denef V.J."/>
            <person name="McMahon K.D."/>
            <person name="Konstantinidis K.T."/>
            <person name="Eloe-Fadrosh E.A."/>
            <person name="Kyrpides N.C."/>
            <person name="Woyke T."/>
        </authorList>
    </citation>
    <scope>NUCLEOTIDE SEQUENCE</scope>
    <source>
        <strain evidence="1">GVMAG-M-3300023184-89</strain>
    </source>
</reference>
<dbReference type="InterPro" id="IPR014903">
    <property type="entry name" value="DUF1796"/>
</dbReference>
<organism evidence="1">
    <name type="scientific">viral metagenome</name>
    <dbReference type="NCBI Taxonomy" id="1070528"/>
    <lineage>
        <taxon>unclassified sequences</taxon>
        <taxon>metagenomes</taxon>
        <taxon>organismal metagenomes</taxon>
    </lineage>
</organism>
<dbReference type="EMBL" id="MN740193">
    <property type="protein sequence ID" value="QHT92699.1"/>
    <property type="molecule type" value="Genomic_DNA"/>
</dbReference>
<name>A0A6C0IIS9_9ZZZZ</name>
<evidence type="ECO:0008006" key="2">
    <source>
        <dbReference type="Google" id="ProtNLM"/>
    </source>
</evidence>
<protein>
    <recommendedName>
        <fullName evidence="2">Papain-like cysteine peptidase</fullName>
    </recommendedName>
</protein>
<accession>A0A6C0IIS9</accession>
<dbReference type="AlphaFoldDB" id="A0A6C0IIS9"/>
<sequence>MKYISIGPNCHSAGCLKLLKLKESSYPFDWMLSDIKIVIDCIEDNFVKFLNTENYYTKTDDKKIYHKYYNNLIFVHRDPTTENDYSYTLRCVERWNNLQYCNDEICFLYTTYRNNINIEQINILHGLLIQKFSNIRILIFNYIKVDLVSQIKHEYIENDIYTIINIYIVYDNSIEYDIDKHIMNYHTLYNPIRSLYN</sequence>
<dbReference type="Pfam" id="PF08795">
    <property type="entry name" value="DUF1796"/>
    <property type="match status" value="1"/>
</dbReference>